<comment type="caution">
    <text evidence="2">The sequence shown here is derived from an EMBL/GenBank/DDBJ whole genome shotgun (WGS) entry which is preliminary data.</text>
</comment>
<feature type="region of interest" description="Disordered" evidence="1">
    <location>
        <begin position="1"/>
        <end position="94"/>
    </location>
</feature>
<accession>A0A2V3IRY5</accession>
<evidence type="ECO:0000256" key="1">
    <source>
        <dbReference type="SAM" id="MobiDB-lite"/>
    </source>
</evidence>
<reference evidence="2 3" key="1">
    <citation type="journal article" date="2018" name="Mol. Biol. Evol.">
        <title>Analysis of the draft genome of the red seaweed Gracilariopsis chorda provides insights into genome size evolution in Rhodophyta.</title>
        <authorList>
            <person name="Lee J."/>
            <person name="Yang E.C."/>
            <person name="Graf L."/>
            <person name="Yang J.H."/>
            <person name="Qiu H."/>
            <person name="Zel Zion U."/>
            <person name="Chan C.X."/>
            <person name="Stephens T.G."/>
            <person name="Weber A.P.M."/>
            <person name="Boo G.H."/>
            <person name="Boo S.M."/>
            <person name="Kim K.M."/>
            <person name="Shin Y."/>
            <person name="Jung M."/>
            <person name="Lee S.J."/>
            <person name="Yim H.S."/>
            <person name="Lee J.H."/>
            <person name="Bhattacharya D."/>
            <person name="Yoon H.S."/>
        </authorList>
    </citation>
    <scope>NUCLEOTIDE SEQUENCE [LARGE SCALE GENOMIC DNA]</scope>
    <source>
        <strain evidence="2 3">SKKU-2015</strain>
        <tissue evidence="2">Whole body</tissue>
    </source>
</reference>
<dbReference type="EMBL" id="NBIV01000079">
    <property type="protein sequence ID" value="PXF44878.1"/>
    <property type="molecule type" value="Genomic_DNA"/>
</dbReference>
<proteinExistence type="predicted"/>
<feature type="region of interest" description="Disordered" evidence="1">
    <location>
        <begin position="395"/>
        <end position="422"/>
    </location>
</feature>
<dbReference type="Proteomes" id="UP000247409">
    <property type="component" value="Unassembled WGS sequence"/>
</dbReference>
<feature type="compositionally biased region" description="Acidic residues" evidence="1">
    <location>
        <begin position="404"/>
        <end position="422"/>
    </location>
</feature>
<name>A0A2V3IRY5_9FLOR</name>
<evidence type="ECO:0000313" key="3">
    <source>
        <dbReference type="Proteomes" id="UP000247409"/>
    </source>
</evidence>
<dbReference type="OrthoDB" id="10353856at2759"/>
<sequence>MPHSQSFVEENPRSLDRPVPSFMSLDAERPSQFTDRPSRKPGFLRSLSLRKSNASEQRASSRPRFRNVSRTMSTVTPSSTRSHSKPPFSRTMSRTKSMCEKVAGSKPEPVFGSRSATGKSSMSAKQVILAKYPGLSIQTCTDSASALIIHGLNSLRAETLDLQSMVHIMHQYRQKLSHRAVERFFQWIPLFVVYLERFMLVDEHVILRWVEGSGGVLRGTLRQSSRMKMRGSIQHQLANIQRLRSSFTPQLPAGERLESLRKQCELFTEEMESFCKVMQNELIAIVRERFAEAELQKAKLRVVRHVVQFVGYQDFLAIYTRWMRAADLLEWKMTVLLPSDFKFFSYGTWDKDMDVAHYQIAAQFGEFIESEIRADEEAARQTKVDFERARASRQMMNPLGDLEGVQEELAEEEYMDEEDDEH</sequence>
<evidence type="ECO:0000313" key="2">
    <source>
        <dbReference type="EMBL" id="PXF44878.1"/>
    </source>
</evidence>
<dbReference type="AlphaFoldDB" id="A0A2V3IRY5"/>
<organism evidence="2 3">
    <name type="scientific">Gracilariopsis chorda</name>
    <dbReference type="NCBI Taxonomy" id="448386"/>
    <lineage>
        <taxon>Eukaryota</taxon>
        <taxon>Rhodophyta</taxon>
        <taxon>Florideophyceae</taxon>
        <taxon>Rhodymeniophycidae</taxon>
        <taxon>Gracilariales</taxon>
        <taxon>Gracilariaceae</taxon>
        <taxon>Gracilariopsis</taxon>
    </lineage>
</organism>
<gene>
    <name evidence="2" type="ORF">BWQ96_05368</name>
</gene>
<protein>
    <submittedName>
        <fullName evidence="2">Uncharacterized protein</fullName>
    </submittedName>
</protein>
<keyword evidence="3" id="KW-1185">Reference proteome</keyword>
<feature type="compositionally biased region" description="Polar residues" evidence="1">
    <location>
        <begin position="49"/>
        <end position="60"/>
    </location>
</feature>
<feature type="compositionally biased region" description="Polar residues" evidence="1">
    <location>
        <begin position="68"/>
        <end position="81"/>
    </location>
</feature>